<proteinExistence type="predicted"/>
<evidence type="ECO:0000313" key="1">
    <source>
        <dbReference type="EMBL" id="KAI9898446.1"/>
    </source>
</evidence>
<reference evidence="1" key="1">
    <citation type="submission" date="2022-10" db="EMBL/GenBank/DDBJ databases">
        <title>Complete Genome of Trichothecium roseum strain YXFP-22015, a Plant Pathogen Isolated from Citrus.</title>
        <authorList>
            <person name="Wang Y."/>
            <person name="Zhu L."/>
        </authorList>
    </citation>
    <scope>NUCLEOTIDE SEQUENCE</scope>
    <source>
        <strain evidence="1">YXFP-22015</strain>
    </source>
</reference>
<organism evidence="1 2">
    <name type="scientific">Trichothecium roseum</name>
    <dbReference type="NCBI Taxonomy" id="47278"/>
    <lineage>
        <taxon>Eukaryota</taxon>
        <taxon>Fungi</taxon>
        <taxon>Dikarya</taxon>
        <taxon>Ascomycota</taxon>
        <taxon>Pezizomycotina</taxon>
        <taxon>Sordariomycetes</taxon>
        <taxon>Hypocreomycetidae</taxon>
        <taxon>Hypocreales</taxon>
        <taxon>Hypocreales incertae sedis</taxon>
        <taxon>Trichothecium</taxon>
    </lineage>
</organism>
<keyword evidence="2" id="KW-1185">Reference proteome</keyword>
<evidence type="ECO:0000313" key="2">
    <source>
        <dbReference type="Proteomes" id="UP001163324"/>
    </source>
</evidence>
<dbReference type="Proteomes" id="UP001163324">
    <property type="component" value="Chromosome 6"/>
</dbReference>
<accession>A0ACC0UWE2</accession>
<protein>
    <submittedName>
        <fullName evidence="1">Uncharacterized protein</fullName>
    </submittedName>
</protein>
<comment type="caution">
    <text evidence="1">The sequence shown here is derived from an EMBL/GenBank/DDBJ whole genome shotgun (WGS) entry which is preliminary data.</text>
</comment>
<gene>
    <name evidence="1" type="ORF">N3K66_006806</name>
</gene>
<sequence>MLLRKAGLLSGLLASTVNGIDFDPKDKDVITEATGTVAYGLLGFYYGNNTGDVPGNLPDPYYWWVCGAMFGTLIDYWRYIGDDTYNDLIMQGMMHQVGQYKDYMPSNQTLSMGNDDQGFWALTAMAAAEAVFPNPPDDQPQWIQLASTVWNLWAGRWDPKNCGGGLRWQVYPTSPGYNYKNSISNGLMFDLGARLARYTGNKTYIEWVEKIWDWEEKVGLVTDKFEVKDGVTIRGDNCKDMDKTEWTYNLGLFLHGSAVMYDVTEDEKWKTRTKGFLDSGIKKFTKDGVLFEQFCEPFEICNMDQKSFKGYLARWMAATVQLIPEFYDTVHPVISKSAVAASKACVGNPTEPLPMHPAWRGHPNTACGFKWTTGQFDNSYGVGEQMSALSVMMYVLADSADPPVTNTTGGKSHGDPGSGVNDDDRLKQFPDITTSDRVGAGFLTTFILAAIIGGCAFVSLPLFESH</sequence>
<dbReference type="EMBL" id="CM047945">
    <property type="protein sequence ID" value="KAI9898446.1"/>
    <property type="molecule type" value="Genomic_DNA"/>
</dbReference>
<name>A0ACC0UWE2_9HYPO</name>